<feature type="compositionally biased region" description="Polar residues" evidence="7">
    <location>
        <begin position="714"/>
        <end position="725"/>
    </location>
</feature>
<feature type="compositionally biased region" description="Low complexity" evidence="7">
    <location>
        <begin position="963"/>
        <end position="976"/>
    </location>
</feature>
<feature type="chain" id="PRO_5046066016" description="ML-like domain-containing protein" evidence="9">
    <location>
        <begin position="20"/>
        <end position="1067"/>
    </location>
</feature>
<dbReference type="PANTHER" id="PTHR31145">
    <property type="entry name" value="INTEGRAL MEMBRANE PROTEIN (AFU_ORTHOLOGUE AFUA_7G01610)"/>
    <property type="match status" value="1"/>
</dbReference>
<feature type="transmembrane region" description="Helical" evidence="8">
    <location>
        <begin position="520"/>
        <end position="542"/>
    </location>
</feature>
<dbReference type="Pfam" id="PF06011">
    <property type="entry name" value="TRP"/>
    <property type="match status" value="1"/>
</dbReference>
<accession>A0ABR1F493</accession>
<evidence type="ECO:0000256" key="8">
    <source>
        <dbReference type="SAM" id="Phobius"/>
    </source>
</evidence>
<protein>
    <recommendedName>
        <fullName evidence="10">ML-like domain-containing protein</fullName>
    </recommendedName>
</protein>
<keyword evidence="4 9" id="KW-0732">Signal</keyword>
<dbReference type="EMBL" id="JBBJBU010000007">
    <property type="protein sequence ID" value="KAK7204659.1"/>
    <property type="molecule type" value="Genomic_DNA"/>
</dbReference>
<feature type="region of interest" description="Disordered" evidence="7">
    <location>
        <begin position="769"/>
        <end position="845"/>
    </location>
</feature>
<dbReference type="InterPro" id="IPR040241">
    <property type="entry name" value="TRP_Flc/Pkd2-like"/>
</dbReference>
<gene>
    <name evidence="11" type="ORF">BZA70DRAFT_179667</name>
</gene>
<keyword evidence="6 8" id="KW-0472">Membrane</keyword>
<reference evidence="11 12" key="1">
    <citation type="submission" date="2024-03" db="EMBL/GenBank/DDBJ databases">
        <title>Genome-scale model development and genomic sequencing of the oleaginous clade Lipomyces.</title>
        <authorList>
            <consortium name="Lawrence Berkeley National Laboratory"/>
            <person name="Czajka J.J."/>
            <person name="Han Y."/>
            <person name="Kim J."/>
            <person name="Mondo S.J."/>
            <person name="Hofstad B.A."/>
            <person name="Robles A."/>
            <person name="Haridas S."/>
            <person name="Riley R."/>
            <person name="LaButti K."/>
            <person name="Pangilinan J."/>
            <person name="Andreopoulos W."/>
            <person name="Lipzen A."/>
            <person name="Yan J."/>
            <person name="Wang M."/>
            <person name="Ng V."/>
            <person name="Grigoriev I.V."/>
            <person name="Spatafora J.W."/>
            <person name="Magnuson J.K."/>
            <person name="Baker S.E."/>
            <person name="Pomraning K.R."/>
        </authorList>
    </citation>
    <scope>NUCLEOTIDE SEQUENCE [LARGE SCALE GENOMIC DNA]</scope>
    <source>
        <strain evidence="11 12">Phaff 52-87</strain>
    </source>
</reference>
<evidence type="ECO:0000256" key="3">
    <source>
        <dbReference type="ARBA" id="ARBA00022692"/>
    </source>
</evidence>
<feature type="transmembrane region" description="Helical" evidence="8">
    <location>
        <begin position="166"/>
        <end position="188"/>
    </location>
</feature>
<dbReference type="InterPro" id="IPR032800">
    <property type="entry name" value="TRP_N"/>
</dbReference>
<evidence type="ECO:0000313" key="11">
    <source>
        <dbReference type="EMBL" id="KAK7204659.1"/>
    </source>
</evidence>
<dbReference type="Proteomes" id="UP001498771">
    <property type="component" value="Unassembled WGS sequence"/>
</dbReference>
<comment type="similarity">
    <text evidence="2">Belongs to the transient receptor potential (TRP) ion channel family.</text>
</comment>
<keyword evidence="12" id="KW-1185">Reference proteome</keyword>
<feature type="compositionally biased region" description="Basic and acidic residues" evidence="7">
    <location>
        <begin position="1010"/>
        <end position="1019"/>
    </location>
</feature>
<evidence type="ECO:0000256" key="1">
    <source>
        <dbReference type="ARBA" id="ARBA00004141"/>
    </source>
</evidence>
<dbReference type="PANTHER" id="PTHR31145:SF6">
    <property type="entry name" value="INTEGRAL MEMBRANE PROTEIN (AFU_ORTHOLOGUE AFUA_7G01610)"/>
    <property type="match status" value="1"/>
</dbReference>
<comment type="subcellular location">
    <subcellularLocation>
        <location evidence="1">Membrane</location>
        <topology evidence="1">Multi-pass membrane protein</topology>
    </subcellularLocation>
</comment>
<feature type="transmembrane region" description="Helical" evidence="8">
    <location>
        <begin position="376"/>
        <end position="398"/>
    </location>
</feature>
<feature type="region of interest" description="Disordered" evidence="7">
    <location>
        <begin position="950"/>
        <end position="1035"/>
    </location>
</feature>
<dbReference type="SMART" id="SM01320">
    <property type="entry name" value="TRP_N"/>
    <property type="match status" value="1"/>
</dbReference>
<organism evidence="11 12">
    <name type="scientific">Myxozyma melibiosi</name>
    <dbReference type="NCBI Taxonomy" id="54550"/>
    <lineage>
        <taxon>Eukaryota</taxon>
        <taxon>Fungi</taxon>
        <taxon>Dikarya</taxon>
        <taxon>Ascomycota</taxon>
        <taxon>Saccharomycotina</taxon>
        <taxon>Lipomycetes</taxon>
        <taxon>Lipomycetales</taxon>
        <taxon>Lipomycetaceae</taxon>
        <taxon>Myxozyma</taxon>
    </lineage>
</organism>
<evidence type="ECO:0000256" key="4">
    <source>
        <dbReference type="ARBA" id="ARBA00022729"/>
    </source>
</evidence>
<sequence>MLSPLLLLLLVLLAVPARSASVPFESCLSETVARSGTYFVPSSVDALYDDGLGQVNISVVGDMYGSLPDYSTDTNRLTTLRTSASVMQYRVDNTYTRFCSYVSDGDCPFGPSSNASFYSSYLLGSSYYFVSVTSEVSIIDPSVDADVVACISATITPTFRSSTFDILVYVPVGILVLLAVSIVVSAIYNPWTGTKDFYSWSSNYGQDPNALRLVTPGFGDLLQYIQFAFLLASLNLSFPGFYQPAMSASSWASLQFNTSFASHHSRDIGIDNIYAVDGEYGMSNLAQLVGLGKDWDIWTCFVVWLLAVTGIVLLVSQSLYGFKWLICKFKGHHSVDLRSKNIPSILGMLVRLYMIYFSLPLVSFSCFQLLRAADSPVYISVLAGVLLVLWIVAALLLVRVIRQARPQQALYDDLPTLLCIGPLYNTYRERGFMFCIVQILATLIRGIFVGAVQPSGTAQITVLLVVEAVYLVFLSVFRPFHHVTKMNIYHAIISVARFITIVFSICFISSLGLSDTVKGWVAYAILLIHALVLVFVFFLHAVQAIVETIARLAGVTSDPSTTFVRAFGLRQLARRRHPQEKFGTTGNLDLEATRSLAVSPDEQSLAVSPRDYSFSLQPSMSGNILDSLPMPLSAGGMATLSPDSSKLGKPVSPVSPNALFAYYRMPRRPRLRSSSDGRSPALTNEDGSKTPVSPGEIQASSNSSQIKGADPLAWTSSSREAGSSTGERESWYDAETMEDDGLWSDQYSMAQPTRNVDYAVRESDVYLNMRKQQQQQQQQQGLAKTSTLGNSSSSGEPVGIAISGLDTFPLHADDDRDDPEAAAQLDPDQPKSAVSAKSRTPLSARAKYTRKLGTGPADPTGVGAGVRGWFSKRIEGAAERLHVGNRNRGFVVVRNAPLRTLTAFDEERVAPAAAVQSISTVDASELTAPGPSRSTSAHIVVDQAVPKNTFTPIIKSPVPPAVRRQQQQQQQQQQQRNLQKSFTEPLPYAPISGIPTQPSPTVPSPSDTEEQSRLLHGPDGDISSSSLVGEVRSMRVGDMIRSTRYVAVNETDGEAVEGAPQLEIEEN</sequence>
<feature type="signal peptide" evidence="9">
    <location>
        <begin position="1"/>
        <end position="19"/>
    </location>
</feature>
<comment type="caution">
    <text evidence="11">The sequence shown here is derived from an EMBL/GenBank/DDBJ whole genome shotgun (WGS) entry which is preliminary data.</text>
</comment>
<feature type="transmembrane region" description="Helical" evidence="8">
    <location>
        <begin position="432"/>
        <end position="452"/>
    </location>
</feature>
<name>A0ABR1F493_9ASCO</name>
<dbReference type="RefSeq" id="XP_064767692.1">
    <property type="nucleotide sequence ID" value="XM_064909932.1"/>
</dbReference>
<feature type="transmembrane region" description="Helical" evidence="8">
    <location>
        <begin position="458"/>
        <end position="477"/>
    </location>
</feature>
<keyword evidence="5 8" id="KW-1133">Transmembrane helix</keyword>
<evidence type="ECO:0000256" key="2">
    <source>
        <dbReference type="ARBA" id="ARBA00010642"/>
    </source>
</evidence>
<evidence type="ECO:0000256" key="9">
    <source>
        <dbReference type="SAM" id="SignalP"/>
    </source>
</evidence>
<evidence type="ECO:0000256" key="5">
    <source>
        <dbReference type="ARBA" id="ARBA00022989"/>
    </source>
</evidence>
<evidence type="ECO:0000259" key="10">
    <source>
        <dbReference type="SMART" id="SM01320"/>
    </source>
</evidence>
<evidence type="ECO:0000256" key="6">
    <source>
        <dbReference type="ARBA" id="ARBA00023136"/>
    </source>
</evidence>
<proteinExistence type="inferred from homology"/>
<feature type="compositionally biased region" description="Polar residues" evidence="7">
    <location>
        <begin position="781"/>
        <end position="795"/>
    </location>
</feature>
<evidence type="ECO:0000313" key="12">
    <source>
        <dbReference type="Proteomes" id="UP001498771"/>
    </source>
</evidence>
<evidence type="ECO:0000256" key="7">
    <source>
        <dbReference type="SAM" id="MobiDB-lite"/>
    </source>
</evidence>
<keyword evidence="3 8" id="KW-0812">Transmembrane</keyword>
<feature type="transmembrane region" description="Helical" evidence="8">
    <location>
        <begin position="301"/>
        <end position="327"/>
    </location>
</feature>
<dbReference type="GeneID" id="90035444"/>
<dbReference type="InterPro" id="IPR010308">
    <property type="entry name" value="TRP_C"/>
</dbReference>
<feature type="domain" description="ML-like" evidence="10">
    <location>
        <begin position="18"/>
        <end position="162"/>
    </location>
</feature>
<feature type="transmembrane region" description="Helical" evidence="8">
    <location>
        <begin position="489"/>
        <end position="514"/>
    </location>
</feature>
<feature type="region of interest" description="Disordered" evidence="7">
    <location>
        <begin position="669"/>
        <end position="733"/>
    </location>
</feature>
<feature type="transmembrane region" description="Helical" evidence="8">
    <location>
        <begin position="348"/>
        <end position="370"/>
    </location>
</feature>